<dbReference type="Proteomes" id="UP001221898">
    <property type="component" value="Unassembled WGS sequence"/>
</dbReference>
<evidence type="ECO:0000313" key="2">
    <source>
        <dbReference type="EMBL" id="KAJ8404716.1"/>
    </source>
</evidence>
<feature type="region of interest" description="Disordered" evidence="1">
    <location>
        <begin position="30"/>
        <end position="95"/>
    </location>
</feature>
<proteinExistence type="predicted"/>
<keyword evidence="3" id="KW-1185">Reference proteome</keyword>
<organism evidence="2 3">
    <name type="scientific">Aldrovandia affinis</name>
    <dbReference type="NCBI Taxonomy" id="143900"/>
    <lineage>
        <taxon>Eukaryota</taxon>
        <taxon>Metazoa</taxon>
        <taxon>Chordata</taxon>
        <taxon>Craniata</taxon>
        <taxon>Vertebrata</taxon>
        <taxon>Euteleostomi</taxon>
        <taxon>Actinopterygii</taxon>
        <taxon>Neopterygii</taxon>
        <taxon>Teleostei</taxon>
        <taxon>Notacanthiformes</taxon>
        <taxon>Halosauridae</taxon>
        <taxon>Aldrovandia</taxon>
    </lineage>
</organism>
<accession>A0AAD7SLC5</accession>
<protein>
    <submittedName>
        <fullName evidence="2">Uncharacterized protein</fullName>
    </submittedName>
</protein>
<gene>
    <name evidence="2" type="ORF">AAFF_G00335790</name>
</gene>
<name>A0AAD7SLC5_9TELE</name>
<dbReference type="EMBL" id="JAINUG010000052">
    <property type="protein sequence ID" value="KAJ8404716.1"/>
    <property type="molecule type" value="Genomic_DNA"/>
</dbReference>
<dbReference type="AlphaFoldDB" id="A0AAD7SLC5"/>
<reference evidence="2" key="1">
    <citation type="journal article" date="2023" name="Science">
        <title>Genome structures resolve the early diversification of teleost fishes.</title>
        <authorList>
            <person name="Parey E."/>
            <person name="Louis A."/>
            <person name="Montfort J."/>
            <person name="Bouchez O."/>
            <person name="Roques C."/>
            <person name="Iampietro C."/>
            <person name="Lluch J."/>
            <person name="Castinel A."/>
            <person name="Donnadieu C."/>
            <person name="Desvignes T."/>
            <person name="Floi Bucao C."/>
            <person name="Jouanno E."/>
            <person name="Wen M."/>
            <person name="Mejri S."/>
            <person name="Dirks R."/>
            <person name="Jansen H."/>
            <person name="Henkel C."/>
            <person name="Chen W.J."/>
            <person name="Zahm M."/>
            <person name="Cabau C."/>
            <person name="Klopp C."/>
            <person name="Thompson A.W."/>
            <person name="Robinson-Rechavi M."/>
            <person name="Braasch I."/>
            <person name="Lecointre G."/>
            <person name="Bobe J."/>
            <person name="Postlethwait J.H."/>
            <person name="Berthelot C."/>
            <person name="Roest Crollius H."/>
            <person name="Guiguen Y."/>
        </authorList>
    </citation>
    <scope>NUCLEOTIDE SEQUENCE</scope>
    <source>
        <strain evidence="2">NC1722</strain>
    </source>
</reference>
<comment type="caution">
    <text evidence="2">The sequence shown here is derived from an EMBL/GenBank/DDBJ whole genome shotgun (WGS) entry which is preliminary data.</text>
</comment>
<evidence type="ECO:0000313" key="3">
    <source>
        <dbReference type="Proteomes" id="UP001221898"/>
    </source>
</evidence>
<evidence type="ECO:0000256" key="1">
    <source>
        <dbReference type="SAM" id="MobiDB-lite"/>
    </source>
</evidence>
<sequence>MAVRCIYSHASFHPPFLTTRGQPHIDVRLKTRESQPASSGERHTWRHRAAIEPPPQGDAGESAPRCSHRARESGPESNGQRVKDTAQVLANSREE</sequence>